<dbReference type="OrthoDB" id="24360at2"/>
<evidence type="ECO:0000313" key="8">
    <source>
        <dbReference type="EMBL" id="QCQ23224.1"/>
    </source>
</evidence>
<evidence type="ECO:0000313" key="9">
    <source>
        <dbReference type="Proteomes" id="UP000298602"/>
    </source>
</evidence>
<dbReference type="PANTHER" id="PTHR38007">
    <property type="entry name" value="CRISPR SYSTEM CMS PROTEIN CSM5"/>
    <property type="match status" value="1"/>
</dbReference>
<dbReference type="EMBL" id="CP040098">
    <property type="protein sequence ID" value="QCQ23224.1"/>
    <property type="molecule type" value="Genomic_DNA"/>
</dbReference>
<protein>
    <recommendedName>
        <fullName evidence="3">CRISPR system Cms protein Csm5</fullName>
    </recommendedName>
    <alternativeName>
        <fullName evidence="6">CRISPR type III A-associated protein Csm5</fullName>
    </alternativeName>
</protein>
<sequence>MTTYAFRAYALTPIHVGSGQEIDPLAFVLLNKRLVHFNAADVVKDLPEDERQRFLQILDRADLRALQSFLKSHVAADRHGLVTVDVSERFKTAYEQRASNPDRQFRVEMMPRNPHSGKAFLPGSSIKGAIRTAVVNYFANIDPRTKSSVEQAMRVAGAPQNKAQILEEAALGRKQSQTERDVFRFIEVEDVVLPDASTRIDRAVNWNPRKPGSENIQMWVERVKARADEPGVPQFELRLHMDTQAMHHPKVREQLGRTLDFDTLIEACRRFYWGRMVAEGEAFDGKERQGKSWKAIYDLFPKGKTPEGDIVPISPPKSYWCTAKRKRILLRVGRFSHFESLSVDHFRQGYNVQARRPIQDMGSTRTRCEMENGLPLMPFGWLLLTLDL</sequence>
<keyword evidence="9" id="KW-1185">Reference proteome</keyword>
<evidence type="ECO:0000256" key="4">
    <source>
        <dbReference type="ARBA" id="ARBA00022884"/>
    </source>
</evidence>
<dbReference type="Pfam" id="PF03787">
    <property type="entry name" value="RAMPs"/>
    <property type="match status" value="1"/>
</dbReference>
<dbReference type="PANTHER" id="PTHR38007:SF1">
    <property type="entry name" value="CRISPR SYSTEM CMS PROTEIN CSM5"/>
    <property type="match status" value="1"/>
</dbReference>
<comment type="function">
    <text evidence="1">This subunit might be involved in maturation of a crRNA intermediate to its mature form.</text>
</comment>
<dbReference type="Proteomes" id="UP000298602">
    <property type="component" value="Chromosome"/>
</dbReference>
<accession>A0A4P8L5Q6</accession>
<reference evidence="8 9" key="1">
    <citation type="submission" date="2019-05" db="EMBL/GenBank/DDBJ databases">
        <title>The Complete Genome Sequence of the n-alkane-degrading Desulfoglaeba alkanexedens ALDC reveals multiple alkylsuccinate synthase gene clusters.</title>
        <authorList>
            <person name="Callaghan A.V."/>
            <person name="Davidova I.A."/>
            <person name="Duncan K.E."/>
            <person name="Morris B."/>
            <person name="McInerney M.J."/>
        </authorList>
    </citation>
    <scope>NUCLEOTIDE SEQUENCE [LARGE SCALE GENOMIC DNA]</scope>
    <source>
        <strain evidence="8 9">ALDC</strain>
    </source>
</reference>
<gene>
    <name evidence="8" type="primary">csm5</name>
    <name evidence="8" type="ORF">FDQ92_14210</name>
</gene>
<comment type="similarity">
    <text evidence="2">Belongs to the CRISPR-associated Csm5 family.</text>
</comment>
<evidence type="ECO:0000256" key="3">
    <source>
        <dbReference type="ARBA" id="ARBA00016113"/>
    </source>
</evidence>
<evidence type="ECO:0000256" key="5">
    <source>
        <dbReference type="ARBA" id="ARBA00023118"/>
    </source>
</evidence>
<organism evidence="8 9">
    <name type="scientific">Desulfoglaeba alkanexedens ALDC</name>
    <dbReference type="NCBI Taxonomy" id="980445"/>
    <lineage>
        <taxon>Bacteria</taxon>
        <taxon>Pseudomonadati</taxon>
        <taxon>Thermodesulfobacteriota</taxon>
        <taxon>Syntrophobacteria</taxon>
        <taxon>Syntrophobacterales</taxon>
        <taxon>Syntrophobacteraceae</taxon>
        <taxon>Desulfoglaeba</taxon>
    </lineage>
</organism>
<keyword evidence="4" id="KW-0694">RNA-binding</keyword>
<evidence type="ECO:0000256" key="6">
    <source>
        <dbReference type="ARBA" id="ARBA00031720"/>
    </source>
</evidence>
<dbReference type="InterPro" id="IPR010173">
    <property type="entry name" value="CRISPR-assoc_Csm5"/>
</dbReference>
<dbReference type="KEGG" id="dax:FDQ92_14210"/>
<dbReference type="AlphaFoldDB" id="A0A4P8L5Q6"/>
<dbReference type="GO" id="GO:0051607">
    <property type="term" value="P:defense response to virus"/>
    <property type="evidence" value="ECO:0007669"/>
    <property type="project" value="UniProtKB-KW"/>
</dbReference>
<evidence type="ECO:0000259" key="7">
    <source>
        <dbReference type="Pfam" id="PF03787"/>
    </source>
</evidence>
<keyword evidence="5" id="KW-0051">Antiviral defense</keyword>
<dbReference type="NCBIfam" id="TIGR01899">
    <property type="entry name" value="cas_TM1807_csm5"/>
    <property type="match status" value="1"/>
</dbReference>
<dbReference type="InterPro" id="IPR005537">
    <property type="entry name" value="RAMP_III_fam"/>
</dbReference>
<evidence type="ECO:0000256" key="2">
    <source>
        <dbReference type="ARBA" id="ARBA00006680"/>
    </source>
</evidence>
<name>A0A4P8L5Q6_9BACT</name>
<reference evidence="8 9" key="2">
    <citation type="submission" date="2019-05" db="EMBL/GenBank/DDBJ databases">
        <authorList>
            <person name="Suflita J.M."/>
            <person name="Marks C.R."/>
        </authorList>
    </citation>
    <scope>NUCLEOTIDE SEQUENCE [LARGE SCALE GENOMIC DNA]</scope>
    <source>
        <strain evidence="8 9">ALDC</strain>
    </source>
</reference>
<proteinExistence type="inferred from homology"/>
<evidence type="ECO:0000256" key="1">
    <source>
        <dbReference type="ARBA" id="ARBA00003088"/>
    </source>
</evidence>
<dbReference type="GO" id="GO:0003723">
    <property type="term" value="F:RNA binding"/>
    <property type="evidence" value="ECO:0007669"/>
    <property type="project" value="UniProtKB-KW"/>
</dbReference>
<dbReference type="RefSeq" id="WP_137425504.1">
    <property type="nucleotide sequence ID" value="NZ_CP040098.1"/>
</dbReference>
<feature type="domain" description="CRISPR type III-associated protein" evidence="7">
    <location>
        <begin position="9"/>
        <end position="196"/>
    </location>
</feature>